<reference evidence="3 4" key="1">
    <citation type="journal article" date="2013" name="BMC Genomics">
        <title>Genomics-driven discovery of the pneumocandin biosynthetic gene cluster in the fungus Glarea lozoyensis.</title>
        <authorList>
            <person name="Chen L."/>
            <person name="Yue Q."/>
            <person name="Zhang X."/>
            <person name="Xiang M."/>
            <person name="Wang C."/>
            <person name="Li S."/>
            <person name="Che Y."/>
            <person name="Ortiz-Lopez F.J."/>
            <person name="Bills G.F."/>
            <person name="Liu X."/>
            <person name="An Z."/>
        </authorList>
    </citation>
    <scope>NUCLEOTIDE SEQUENCE [LARGE SCALE GENOMIC DNA]</scope>
    <source>
        <strain evidence="4">ATCC 20868 / MF5171</strain>
    </source>
</reference>
<feature type="compositionally biased region" description="Polar residues" evidence="1">
    <location>
        <begin position="1419"/>
        <end position="1429"/>
    </location>
</feature>
<feature type="region of interest" description="Disordered" evidence="1">
    <location>
        <begin position="393"/>
        <end position="651"/>
    </location>
</feature>
<feature type="compositionally biased region" description="Polar residues" evidence="1">
    <location>
        <begin position="441"/>
        <end position="454"/>
    </location>
</feature>
<dbReference type="EMBL" id="KE145371">
    <property type="protein sequence ID" value="EPE26021.1"/>
    <property type="molecule type" value="Genomic_DNA"/>
</dbReference>
<name>S3D1U3_GLAL2</name>
<dbReference type="OrthoDB" id="2157641at2759"/>
<dbReference type="Gene3D" id="2.30.29.30">
    <property type="entry name" value="Pleckstrin-homology domain (PH domain)/Phosphotyrosine-binding domain (PTB)"/>
    <property type="match status" value="1"/>
</dbReference>
<evidence type="ECO:0000313" key="4">
    <source>
        <dbReference type="Proteomes" id="UP000016922"/>
    </source>
</evidence>
<dbReference type="InterPro" id="IPR011993">
    <property type="entry name" value="PH-like_dom_sf"/>
</dbReference>
<feature type="region of interest" description="Disordered" evidence="1">
    <location>
        <begin position="1419"/>
        <end position="1443"/>
    </location>
</feature>
<feature type="compositionally biased region" description="Polar residues" evidence="1">
    <location>
        <begin position="42"/>
        <end position="51"/>
    </location>
</feature>
<evidence type="ECO:0000259" key="2">
    <source>
        <dbReference type="PROSITE" id="PS50190"/>
    </source>
</evidence>
<feature type="compositionally biased region" description="Basic and acidic residues" evidence="1">
    <location>
        <begin position="552"/>
        <end position="562"/>
    </location>
</feature>
<feature type="compositionally biased region" description="Basic and acidic residues" evidence="1">
    <location>
        <begin position="997"/>
        <end position="1008"/>
    </location>
</feature>
<dbReference type="Pfam" id="PF15410">
    <property type="entry name" value="PH_9"/>
    <property type="match status" value="1"/>
</dbReference>
<proteinExistence type="predicted"/>
<dbReference type="OMA" id="FYTSIQK"/>
<feature type="region of interest" description="Disordered" evidence="1">
    <location>
        <begin position="139"/>
        <end position="199"/>
    </location>
</feature>
<feature type="region of interest" description="Disordered" evidence="1">
    <location>
        <begin position="211"/>
        <end position="239"/>
    </location>
</feature>
<dbReference type="InterPro" id="IPR035999">
    <property type="entry name" value="Sec7_dom_sf"/>
</dbReference>
<feature type="compositionally biased region" description="Low complexity" evidence="1">
    <location>
        <begin position="1430"/>
        <end position="1440"/>
    </location>
</feature>
<feature type="compositionally biased region" description="Polar residues" evidence="1">
    <location>
        <begin position="425"/>
        <end position="434"/>
    </location>
</feature>
<feature type="compositionally biased region" description="Low complexity" evidence="1">
    <location>
        <begin position="597"/>
        <end position="607"/>
    </location>
</feature>
<dbReference type="GO" id="GO:0005085">
    <property type="term" value="F:guanyl-nucleotide exchange factor activity"/>
    <property type="evidence" value="ECO:0007669"/>
    <property type="project" value="InterPro"/>
</dbReference>
<dbReference type="SMART" id="SM00222">
    <property type="entry name" value="Sec7"/>
    <property type="match status" value="1"/>
</dbReference>
<feature type="compositionally biased region" description="Low complexity" evidence="1">
    <location>
        <begin position="177"/>
        <end position="198"/>
    </location>
</feature>
<dbReference type="eggNOG" id="KOG0929">
    <property type="taxonomic scope" value="Eukaryota"/>
</dbReference>
<protein>
    <submittedName>
        <fullName evidence="3">Sec7</fullName>
    </submittedName>
</protein>
<accession>S3D1U3</accession>
<dbReference type="Proteomes" id="UP000016922">
    <property type="component" value="Unassembled WGS sequence"/>
</dbReference>
<feature type="compositionally biased region" description="Basic and acidic residues" evidence="1">
    <location>
        <begin position="75"/>
        <end position="92"/>
    </location>
</feature>
<feature type="compositionally biased region" description="Polar residues" evidence="1">
    <location>
        <begin position="1"/>
        <end position="12"/>
    </location>
</feature>
<feature type="domain" description="SEC7" evidence="2">
    <location>
        <begin position="809"/>
        <end position="971"/>
    </location>
</feature>
<feature type="compositionally biased region" description="Low complexity" evidence="1">
    <location>
        <begin position="1167"/>
        <end position="1176"/>
    </location>
</feature>
<dbReference type="STRING" id="1116229.S3D1U3"/>
<dbReference type="KEGG" id="glz:GLAREA_01933"/>
<dbReference type="RefSeq" id="XP_008087340.1">
    <property type="nucleotide sequence ID" value="XM_008089149.1"/>
</dbReference>
<dbReference type="GO" id="GO:0032012">
    <property type="term" value="P:regulation of ARF protein signal transduction"/>
    <property type="evidence" value="ECO:0007669"/>
    <property type="project" value="InterPro"/>
</dbReference>
<feature type="region of interest" description="Disordered" evidence="1">
    <location>
        <begin position="1134"/>
        <end position="1176"/>
    </location>
</feature>
<organism evidence="3 4">
    <name type="scientific">Glarea lozoyensis (strain ATCC 20868 / MF5171)</name>
    <dbReference type="NCBI Taxonomy" id="1116229"/>
    <lineage>
        <taxon>Eukaryota</taxon>
        <taxon>Fungi</taxon>
        <taxon>Dikarya</taxon>
        <taxon>Ascomycota</taxon>
        <taxon>Pezizomycotina</taxon>
        <taxon>Leotiomycetes</taxon>
        <taxon>Helotiales</taxon>
        <taxon>Helotiaceae</taxon>
        <taxon>Glarea</taxon>
    </lineage>
</organism>
<dbReference type="SUPFAM" id="SSF48425">
    <property type="entry name" value="Sec7 domain"/>
    <property type="match status" value="1"/>
</dbReference>
<keyword evidence="4" id="KW-1185">Reference proteome</keyword>
<dbReference type="Pfam" id="PF01369">
    <property type="entry name" value="Sec7"/>
    <property type="match status" value="1"/>
</dbReference>
<dbReference type="PANTHER" id="PTHR10663:SF373">
    <property type="entry name" value="PH AND SEC7 DOMAIN-CONTAINING PROTEIN C11E3.11C"/>
    <property type="match status" value="1"/>
</dbReference>
<evidence type="ECO:0000313" key="3">
    <source>
        <dbReference type="EMBL" id="EPE26021.1"/>
    </source>
</evidence>
<sequence length="1579" mass="172429">MQSFENSATPSTKRLGVSLNVDTGYKGKRVDRSPPRTPAAQDPQSSTSNIPDVNKALKPQRQTFLDDITPIDPTSSKDSDTVRGNHSRDSHDLSLSPRQVTRDSLVDHMLLSLDQFSFGQEGDAFDRQPTVDEEQLYSTFGDEEQYQTTSNFAPRGGRVGHSYSYSSDYEQADDASRYSGPSRGRRSNSSSNFQSGLGRINSLRNEGATASFVSNRAPVPIPPRGLHSRSGKGSKGSSANSFDLGYAQVTSNQRWAHGLAGRSSSFDYGMERQATMTSQITAMPTQHAPAFTYDYDAAPTPTIPGGPRRLRPASPVMIPPAREPPSPEEQITPEFQRLERKRSTKSSKSAYVGKEAASLTNGGRLDYGLHDSTRELPPMPAFIREPAPAPLVGYGKVKDAPTQSQLTPQPPKDRPGFFRRVFGGSRNNVNSVSTPDPPPSHGSTTSTETTNRPSSRTHHIANQMKSQSLPPPRDTPLPAKENAHVLSKKSSSFFRRRKKSVAEPDPMPAPLTAPPVLLQSELDGRTAPSPVSSLRKVMNPYLRTPARSPNDPNRHSGIDRQMNESPDLQRSARGFSPDYEPDKNATIRAVRSNPRGTPSTAPSSSSSVQKPFLSVGPSGLVGTFLNDASDDGRSNASQTGPFTKDVPETEHVRVNVPPPVVQTSTTSSVKRDMALVAGYERTHSKPSLANTQSDAIARSPILESPRSNIAPQSLPPQVVKTDGTKDADWVILTPTRNTQPIEKENRVWLEPSSDEEEVILAGSKLSLPSPTARSSGSTDGPYMSATSLPVVQVEGEHGSAPPSPQLLSAVEAIRSLDDSLLNDTTPTENDREKAKKIYDGNEDFIQKERAAAWMGEEGVVRARTLIAYMELYDFSNINILAALRLLCSKLVLKAESQQVDRILDAFAQRWCQCNPKHGFKVTDVVHTICYSILLLNTDLHMADIEQKMTRSQFIKNTMPTIRRSVAESAPNAFETRPSVLPGKSSTFDPVRSGEALSKPERTSIEVEKAPSSWRTSFKPPVRSDSEGGIAPTPLDYDTPMDDCGPLVKAPFHGTLRTWEVQVEIVLKDFFNSIRAERLPLFGATVEKPHLQAPSTNSLAVFANGVLRRTPSVLSKSPSEAQSNYARGRTAETVRVGKGQWGTKNRSRPRLYGNGGLGSSRTSLDDQSSMWSPSVSSSTWSKYSLGKTQTSMSVDSLGSSYPQGDYQQSIGFANALSQAIIREEAISSVNSNGSDREEVRIAPLLEDESLELAGSPWAKEGILKHKHHLEALGKKAKDRNWNEVFAVVEKGYLSLFSFSSKSMRNKSKGKAIGGVVGGGNWQENAESLGSFLLRQTIASALPSPGYSKARPHVWALSLPTGAVHLFQVGTPDIVKEFVSTANYWSARLSNHPLVGGISNIEYGWSESIVNNALVTAINDSTASRPSTSGARPSMQSSLRSRSSVDHGIGGIRARLPGDKISISDWSPPTQSMRASNLMEADQLQTLSSYVAGIEEELQKHNQLRSPMLLAFTPRHPNAQKAMANWEKKSSYLLREIVKFRTYIDCLTAADACKQKVYAEREAERALAEEYDEGDITLRPE</sequence>
<dbReference type="PROSITE" id="PS50190">
    <property type="entry name" value="SEC7"/>
    <property type="match status" value="1"/>
</dbReference>
<evidence type="ECO:0000256" key="1">
    <source>
        <dbReference type="SAM" id="MobiDB-lite"/>
    </source>
</evidence>
<feature type="region of interest" description="Disordered" evidence="1">
    <location>
        <begin position="1"/>
        <end position="99"/>
    </location>
</feature>
<dbReference type="InterPro" id="IPR023394">
    <property type="entry name" value="Sec7_C_sf"/>
</dbReference>
<feature type="region of interest" description="Disordered" evidence="1">
    <location>
        <begin position="966"/>
        <end position="1033"/>
    </location>
</feature>
<dbReference type="GeneID" id="19460991"/>
<dbReference type="InterPro" id="IPR000904">
    <property type="entry name" value="Sec7_dom"/>
</dbReference>
<dbReference type="Gene3D" id="1.10.1000.11">
    <property type="entry name" value="Arf Nucleotide-binding Site Opener,domain 2"/>
    <property type="match status" value="1"/>
</dbReference>
<dbReference type="InterPro" id="IPR041681">
    <property type="entry name" value="PH_9"/>
</dbReference>
<dbReference type="HOGENOM" id="CLU_001772_0_0_1"/>
<dbReference type="PANTHER" id="PTHR10663">
    <property type="entry name" value="GUANYL-NUCLEOTIDE EXCHANGE FACTOR"/>
    <property type="match status" value="1"/>
</dbReference>
<dbReference type="SUPFAM" id="SSF50729">
    <property type="entry name" value="PH domain-like"/>
    <property type="match status" value="1"/>
</dbReference>
<gene>
    <name evidence="3" type="ORF">GLAREA_01933</name>
</gene>